<dbReference type="InterPro" id="IPR018097">
    <property type="entry name" value="EGF_Ca-bd_CS"/>
</dbReference>
<dbReference type="InterPro" id="IPR038877">
    <property type="entry name" value="THSD1"/>
</dbReference>
<comment type="caution">
    <text evidence="5">The sequence shown here is derived from an EMBL/GenBank/DDBJ whole genome shotgun (WGS) entry which is preliminary data.</text>
</comment>
<gene>
    <name evidence="5" type="primary">Thbs1_1</name>
    <name evidence="5" type="ORF">GTO92_0015050</name>
</gene>
<accession>A0ABS2Z044</accession>
<evidence type="ECO:0000256" key="2">
    <source>
        <dbReference type="ARBA" id="ARBA00023157"/>
    </source>
</evidence>
<feature type="domain" description="EGF-like" evidence="4">
    <location>
        <begin position="221"/>
        <end position="259"/>
    </location>
</feature>
<dbReference type="EMBL" id="JAAWVN010015624">
    <property type="protein sequence ID" value="MBN3292172.1"/>
    <property type="molecule type" value="Genomic_DNA"/>
</dbReference>
<evidence type="ECO:0000256" key="3">
    <source>
        <dbReference type="PROSITE-ProRule" id="PRU00076"/>
    </source>
</evidence>
<dbReference type="InterPro" id="IPR049883">
    <property type="entry name" value="NOTCH1_EGF-like"/>
</dbReference>
<dbReference type="SMART" id="SM00179">
    <property type="entry name" value="EGF_CA"/>
    <property type="match status" value="1"/>
</dbReference>
<organism evidence="5 6">
    <name type="scientific">Polypterus senegalus</name>
    <name type="common">Senegal bichir</name>
    <dbReference type="NCBI Taxonomy" id="55291"/>
    <lineage>
        <taxon>Eukaryota</taxon>
        <taxon>Metazoa</taxon>
        <taxon>Chordata</taxon>
        <taxon>Craniata</taxon>
        <taxon>Vertebrata</taxon>
        <taxon>Euteleostomi</taxon>
        <taxon>Actinopterygii</taxon>
        <taxon>Polypteriformes</taxon>
        <taxon>Polypteridae</taxon>
        <taxon>Polypterus</taxon>
    </lineage>
</organism>
<sequence length="372" mass="42037">DPYKAECTRRKIQCHQRAICRLDIVTETFYCQCIPGHNGDGVHFCQEPSAKIIVHQEQSCDGAASQLCVIKCSLGETVRFMVSVVGDHKHYNIQWFKFYSSYGHTFYSYRKRLRNSATVPSKNIQIMKDGFILKLEEIQEDDYFPNLFWVQLDTRNYLEMTEELEPYEISSYDILNPSQTRYYFVLDSQPIDISKVCIGQRSVRHCKCSSGFKGNGLHCVDVDECFRGLSQCNGNATCVNTLGSYACTCPRGYFSRSGECIAKSMWTPWSPWSICSVTCGSQNQMRFRICTHPESGMSCEGPTADLKPCDHLQECPVDGSWSQWSLWSQCPLTCGLAVVSRTRSCSNPTPQNDGKVCPGHNYEEAACGLPVS</sequence>
<feature type="non-terminal residue" evidence="5">
    <location>
        <position position="372"/>
    </location>
</feature>
<keyword evidence="6" id="KW-1185">Reference proteome</keyword>
<feature type="disulfide bond" evidence="3">
    <location>
        <begin position="14"/>
        <end position="31"/>
    </location>
</feature>
<dbReference type="SUPFAM" id="SSF82895">
    <property type="entry name" value="TSP-1 type 1 repeat"/>
    <property type="match status" value="2"/>
</dbReference>
<dbReference type="PROSITE" id="PS00010">
    <property type="entry name" value="ASX_HYDROXYL"/>
    <property type="match status" value="1"/>
</dbReference>
<feature type="non-terminal residue" evidence="5">
    <location>
        <position position="1"/>
    </location>
</feature>
<evidence type="ECO:0000256" key="1">
    <source>
        <dbReference type="ARBA" id="ARBA00022536"/>
    </source>
</evidence>
<name>A0ABS2Z044_POLSE</name>
<dbReference type="Proteomes" id="UP001166052">
    <property type="component" value="Unassembled WGS sequence"/>
</dbReference>
<evidence type="ECO:0000259" key="4">
    <source>
        <dbReference type="PROSITE" id="PS50026"/>
    </source>
</evidence>
<dbReference type="Gene3D" id="2.20.100.10">
    <property type="entry name" value="Thrombospondin type-1 (TSP1) repeat"/>
    <property type="match status" value="2"/>
</dbReference>
<reference evidence="5" key="1">
    <citation type="journal article" date="2021" name="Cell">
        <title>Tracing the genetic footprints of vertebrate landing in non-teleost ray-finned fishes.</title>
        <authorList>
            <person name="Bi X."/>
            <person name="Wang K."/>
            <person name="Yang L."/>
            <person name="Pan H."/>
            <person name="Jiang H."/>
            <person name="Wei Q."/>
            <person name="Fang M."/>
            <person name="Yu H."/>
            <person name="Zhu C."/>
            <person name="Cai Y."/>
            <person name="He Y."/>
            <person name="Gan X."/>
            <person name="Zeng H."/>
            <person name="Yu D."/>
            <person name="Zhu Y."/>
            <person name="Jiang H."/>
            <person name="Qiu Q."/>
            <person name="Yang H."/>
            <person name="Zhang Y.E."/>
            <person name="Wang W."/>
            <person name="Zhu M."/>
            <person name="He S."/>
            <person name="Zhang G."/>
        </authorList>
    </citation>
    <scope>NUCLEOTIDE SEQUENCE</scope>
    <source>
        <strain evidence="5">Bchr_001</strain>
    </source>
</reference>
<keyword evidence="1 3" id="KW-0245">EGF-like domain</keyword>
<feature type="domain" description="EGF-like" evidence="4">
    <location>
        <begin position="3"/>
        <end position="46"/>
    </location>
</feature>
<comment type="caution">
    <text evidence="3">Lacks conserved residue(s) required for the propagation of feature annotation.</text>
</comment>
<dbReference type="PANTHER" id="PTHR16311">
    <property type="entry name" value="THROMBOSPONDIN TYPE I DOMAIN-CONTAINING 1"/>
    <property type="match status" value="1"/>
</dbReference>
<dbReference type="PROSITE" id="PS50092">
    <property type="entry name" value="TSP1"/>
    <property type="match status" value="2"/>
</dbReference>
<proteinExistence type="predicted"/>
<dbReference type="Gene3D" id="2.10.25.10">
    <property type="entry name" value="Laminin"/>
    <property type="match status" value="3"/>
</dbReference>
<dbReference type="PROSITE" id="PS50026">
    <property type="entry name" value="EGF_3"/>
    <property type="match status" value="2"/>
</dbReference>
<dbReference type="InterPro" id="IPR000152">
    <property type="entry name" value="EGF-type_Asp/Asn_hydroxyl_site"/>
</dbReference>
<dbReference type="InterPro" id="IPR000742">
    <property type="entry name" value="EGF"/>
</dbReference>
<dbReference type="InterPro" id="IPR000884">
    <property type="entry name" value="TSP1_rpt"/>
</dbReference>
<evidence type="ECO:0000313" key="6">
    <source>
        <dbReference type="Proteomes" id="UP001166052"/>
    </source>
</evidence>
<dbReference type="PANTHER" id="PTHR16311:SF3">
    <property type="entry name" value="THROMBOSPONDIN TYPE-1 DOMAIN-CONTAINING PROTEIN 1"/>
    <property type="match status" value="1"/>
</dbReference>
<dbReference type="SMART" id="SM00181">
    <property type="entry name" value="EGF"/>
    <property type="match status" value="2"/>
</dbReference>
<dbReference type="CDD" id="cd00054">
    <property type="entry name" value="EGF_CA"/>
    <property type="match status" value="1"/>
</dbReference>
<dbReference type="PROSITE" id="PS01187">
    <property type="entry name" value="EGF_CA"/>
    <property type="match status" value="1"/>
</dbReference>
<keyword evidence="2 3" id="KW-1015">Disulfide bond</keyword>
<dbReference type="InterPro" id="IPR001881">
    <property type="entry name" value="EGF-like_Ca-bd_dom"/>
</dbReference>
<protein>
    <submittedName>
        <fullName evidence="5">TSP1 protein</fullName>
    </submittedName>
</protein>
<dbReference type="Pfam" id="PF07645">
    <property type="entry name" value="EGF_CA"/>
    <property type="match status" value="1"/>
</dbReference>
<dbReference type="Pfam" id="PF00090">
    <property type="entry name" value="TSP_1"/>
    <property type="match status" value="2"/>
</dbReference>
<dbReference type="SUPFAM" id="SSF57196">
    <property type="entry name" value="EGF/Laminin"/>
    <property type="match status" value="1"/>
</dbReference>
<dbReference type="SMART" id="SM00209">
    <property type="entry name" value="TSP1"/>
    <property type="match status" value="2"/>
</dbReference>
<evidence type="ECO:0000313" key="5">
    <source>
        <dbReference type="EMBL" id="MBN3292172.1"/>
    </source>
</evidence>
<dbReference type="InterPro" id="IPR036383">
    <property type="entry name" value="TSP1_rpt_sf"/>
</dbReference>